<evidence type="ECO:0000259" key="4">
    <source>
        <dbReference type="PROSITE" id="PS50949"/>
    </source>
</evidence>
<dbReference type="AlphaFoldDB" id="A0A839NB03"/>
<sequence>MATHPVFSKSEYAYHEVKDRILGGRLPPGSVIGQESLASELGVSTTPLREALKRLASEGLVQLDTHRDARVTTVSAEEARGLYAVRKRLDPFAAGLAAQHRSQAVIDEIEAALAALRPRASTADVDALLVHRRFHRTIYRAAGNLPLVTILDGLWDKMDLYRLVALTSRWSDPEHIARTQAEHEELADAVVRADAARAEQLMHEHIEGSLGYRAILRLESDAPLLDEPGVAATSGGGR</sequence>
<dbReference type="Proteomes" id="UP000559182">
    <property type="component" value="Unassembled WGS sequence"/>
</dbReference>
<dbReference type="Gene3D" id="1.20.120.530">
    <property type="entry name" value="GntR ligand-binding domain-like"/>
    <property type="match status" value="1"/>
</dbReference>
<dbReference type="PROSITE" id="PS50949">
    <property type="entry name" value="HTH_GNTR"/>
    <property type="match status" value="1"/>
</dbReference>
<feature type="domain" description="HTH gntR-type" evidence="4">
    <location>
        <begin position="7"/>
        <end position="74"/>
    </location>
</feature>
<dbReference type="SMART" id="SM00895">
    <property type="entry name" value="FCD"/>
    <property type="match status" value="1"/>
</dbReference>
<dbReference type="InterPro" id="IPR000524">
    <property type="entry name" value="Tscrpt_reg_HTH_GntR"/>
</dbReference>
<keyword evidence="6" id="KW-1185">Reference proteome</keyword>
<accession>A0A839NB03</accession>
<dbReference type="Pfam" id="PF07729">
    <property type="entry name" value="FCD"/>
    <property type="match status" value="1"/>
</dbReference>
<protein>
    <submittedName>
        <fullName evidence="5">DNA-binding GntR family transcriptional regulator</fullName>
    </submittedName>
</protein>
<evidence type="ECO:0000256" key="1">
    <source>
        <dbReference type="ARBA" id="ARBA00023015"/>
    </source>
</evidence>
<dbReference type="PANTHER" id="PTHR43537">
    <property type="entry name" value="TRANSCRIPTIONAL REGULATOR, GNTR FAMILY"/>
    <property type="match status" value="1"/>
</dbReference>
<evidence type="ECO:0000313" key="6">
    <source>
        <dbReference type="Proteomes" id="UP000559182"/>
    </source>
</evidence>
<dbReference type="InterPro" id="IPR036388">
    <property type="entry name" value="WH-like_DNA-bd_sf"/>
</dbReference>
<keyword evidence="2 5" id="KW-0238">DNA-binding</keyword>
<name>A0A839NB03_9MICO</name>
<dbReference type="SMART" id="SM00345">
    <property type="entry name" value="HTH_GNTR"/>
    <property type="match status" value="1"/>
</dbReference>
<dbReference type="SUPFAM" id="SSF46785">
    <property type="entry name" value="Winged helix' DNA-binding domain"/>
    <property type="match status" value="1"/>
</dbReference>
<dbReference type="InterPro" id="IPR008920">
    <property type="entry name" value="TF_FadR/GntR_C"/>
</dbReference>
<keyword evidence="1" id="KW-0805">Transcription regulation</keyword>
<dbReference type="RefSeq" id="WP_343065798.1">
    <property type="nucleotide sequence ID" value="NZ_JACHVQ010000001.1"/>
</dbReference>
<dbReference type="Pfam" id="PF00392">
    <property type="entry name" value="GntR"/>
    <property type="match status" value="1"/>
</dbReference>
<gene>
    <name evidence="5" type="ORF">FHU39_001885</name>
</gene>
<dbReference type="CDD" id="cd07377">
    <property type="entry name" value="WHTH_GntR"/>
    <property type="match status" value="1"/>
</dbReference>
<proteinExistence type="predicted"/>
<evidence type="ECO:0000313" key="5">
    <source>
        <dbReference type="EMBL" id="MBB2891901.1"/>
    </source>
</evidence>
<dbReference type="Gene3D" id="1.10.10.10">
    <property type="entry name" value="Winged helix-like DNA-binding domain superfamily/Winged helix DNA-binding domain"/>
    <property type="match status" value="1"/>
</dbReference>
<organism evidence="5 6">
    <name type="scientific">Flexivirga oryzae</name>
    <dbReference type="NCBI Taxonomy" id="1794944"/>
    <lineage>
        <taxon>Bacteria</taxon>
        <taxon>Bacillati</taxon>
        <taxon>Actinomycetota</taxon>
        <taxon>Actinomycetes</taxon>
        <taxon>Micrococcales</taxon>
        <taxon>Dermacoccaceae</taxon>
        <taxon>Flexivirga</taxon>
    </lineage>
</organism>
<comment type="caution">
    <text evidence="5">The sequence shown here is derived from an EMBL/GenBank/DDBJ whole genome shotgun (WGS) entry which is preliminary data.</text>
</comment>
<dbReference type="SUPFAM" id="SSF48008">
    <property type="entry name" value="GntR ligand-binding domain-like"/>
    <property type="match status" value="1"/>
</dbReference>
<dbReference type="EMBL" id="JACHVQ010000001">
    <property type="protein sequence ID" value="MBB2891901.1"/>
    <property type="molecule type" value="Genomic_DNA"/>
</dbReference>
<evidence type="ECO:0000256" key="2">
    <source>
        <dbReference type="ARBA" id="ARBA00023125"/>
    </source>
</evidence>
<dbReference type="GO" id="GO:0003700">
    <property type="term" value="F:DNA-binding transcription factor activity"/>
    <property type="evidence" value="ECO:0007669"/>
    <property type="project" value="InterPro"/>
</dbReference>
<evidence type="ECO:0000256" key="3">
    <source>
        <dbReference type="ARBA" id="ARBA00023163"/>
    </source>
</evidence>
<dbReference type="InterPro" id="IPR011711">
    <property type="entry name" value="GntR_C"/>
</dbReference>
<reference evidence="5 6" key="1">
    <citation type="submission" date="2020-08" db="EMBL/GenBank/DDBJ databases">
        <title>Sequencing the genomes of 1000 actinobacteria strains.</title>
        <authorList>
            <person name="Klenk H.-P."/>
        </authorList>
    </citation>
    <scope>NUCLEOTIDE SEQUENCE [LARGE SCALE GENOMIC DNA]</scope>
    <source>
        <strain evidence="5 6">DSM 105369</strain>
    </source>
</reference>
<dbReference type="PANTHER" id="PTHR43537:SF24">
    <property type="entry name" value="GLUCONATE OPERON TRANSCRIPTIONAL REPRESSOR"/>
    <property type="match status" value="1"/>
</dbReference>
<dbReference type="InterPro" id="IPR036390">
    <property type="entry name" value="WH_DNA-bd_sf"/>
</dbReference>
<keyword evidence="3" id="KW-0804">Transcription</keyword>
<dbReference type="GO" id="GO:0003677">
    <property type="term" value="F:DNA binding"/>
    <property type="evidence" value="ECO:0007669"/>
    <property type="project" value="UniProtKB-KW"/>
</dbReference>